<evidence type="ECO:0000313" key="1">
    <source>
        <dbReference type="EMBL" id="URE48316.1"/>
    </source>
</evidence>
<name>A0A9E7I9W7_9LILI</name>
<dbReference type="Proteomes" id="UP001055439">
    <property type="component" value="Chromosome 9"/>
</dbReference>
<organism evidence="1 2">
    <name type="scientific">Musa troglodytarum</name>
    <name type="common">fe'i banana</name>
    <dbReference type="NCBI Taxonomy" id="320322"/>
    <lineage>
        <taxon>Eukaryota</taxon>
        <taxon>Viridiplantae</taxon>
        <taxon>Streptophyta</taxon>
        <taxon>Embryophyta</taxon>
        <taxon>Tracheophyta</taxon>
        <taxon>Spermatophyta</taxon>
        <taxon>Magnoliopsida</taxon>
        <taxon>Liliopsida</taxon>
        <taxon>Zingiberales</taxon>
        <taxon>Musaceae</taxon>
        <taxon>Musa</taxon>
    </lineage>
</organism>
<sequence>MKLNSSVLYVSFSSAFVWFRRNRKIGSLCRIQILLPLLASLSQLSISPTYGCCCCCYQMLFLSASSCHIFSFSFCG</sequence>
<gene>
    <name evidence="1" type="ORF">MUK42_35226</name>
</gene>
<dbReference type="EMBL" id="CP097511">
    <property type="protein sequence ID" value="URE48316.1"/>
    <property type="molecule type" value="Genomic_DNA"/>
</dbReference>
<evidence type="ECO:0000313" key="2">
    <source>
        <dbReference type="Proteomes" id="UP001055439"/>
    </source>
</evidence>
<accession>A0A9E7I9W7</accession>
<keyword evidence="2" id="KW-1185">Reference proteome</keyword>
<proteinExistence type="predicted"/>
<protein>
    <submittedName>
        <fullName evidence="1">Uncharacterized protein</fullName>
    </submittedName>
</protein>
<dbReference type="AlphaFoldDB" id="A0A9E7I9W7"/>
<reference evidence="1" key="1">
    <citation type="submission" date="2022-05" db="EMBL/GenBank/DDBJ databases">
        <title>The Musa troglodytarum L. genome provides insights into the mechanism of non-climacteric behaviour and enrichment of carotenoids.</title>
        <authorList>
            <person name="Wang J."/>
        </authorList>
    </citation>
    <scope>NUCLEOTIDE SEQUENCE</scope>
    <source>
        <tissue evidence="1">Leaf</tissue>
    </source>
</reference>